<sequence length="99" mass="11455">MKIKIYCNYGVLAAEKRKVYTYGMPHPTAACWDEMTVEVPEGWEVFENSMGSLMVTTPWGWVCGINEVLQGNEKPCFYALDNNMNGHREYLRVLDKEKK</sequence>
<proteinExistence type="predicted"/>
<name>A0A8S5V2T0_9CAUD</name>
<organism evidence="1">
    <name type="scientific">Siphoviridae sp. ct0Bp21</name>
    <dbReference type="NCBI Taxonomy" id="2825291"/>
    <lineage>
        <taxon>Viruses</taxon>
        <taxon>Duplodnaviria</taxon>
        <taxon>Heunggongvirae</taxon>
        <taxon>Uroviricota</taxon>
        <taxon>Caudoviricetes</taxon>
    </lineage>
</organism>
<protein>
    <submittedName>
        <fullName evidence="1">Uncharacterized protein</fullName>
    </submittedName>
</protein>
<dbReference type="EMBL" id="BK016185">
    <property type="protein sequence ID" value="DAG01033.1"/>
    <property type="molecule type" value="Genomic_DNA"/>
</dbReference>
<evidence type="ECO:0000313" key="1">
    <source>
        <dbReference type="EMBL" id="DAG01033.1"/>
    </source>
</evidence>
<accession>A0A8S5V2T0</accession>
<reference evidence="1" key="1">
    <citation type="journal article" date="2021" name="Proc. Natl. Acad. Sci. U.S.A.">
        <title>A Catalog of Tens of Thousands of Viruses from Human Metagenomes Reveals Hidden Associations with Chronic Diseases.</title>
        <authorList>
            <person name="Tisza M.J."/>
            <person name="Buck C.B."/>
        </authorList>
    </citation>
    <scope>NUCLEOTIDE SEQUENCE</scope>
    <source>
        <strain evidence="1">Ct0Bp21</strain>
    </source>
</reference>